<dbReference type="EMBL" id="CP036273">
    <property type="protein sequence ID" value="QDU22220.1"/>
    <property type="molecule type" value="Genomic_DNA"/>
</dbReference>
<dbReference type="OrthoDB" id="9776369at2"/>
<dbReference type="NCBIfam" id="NF002674">
    <property type="entry name" value="PRK02399.1-2"/>
    <property type="match status" value="1"/>
</dbReference>
<dbReference type="Gene3D" id="3.40.50.12030">
    <property type="entry name" value="Uncharacterised protein family UPF0261, NC domain"/>
    <property type="match status" value="1"/>
</dbReference>
<accession>A0A517XXH3</accession>
<dbReference type="PIRSF" id="PIRSF033271">
    <property type="entry name" value="UCP033271"/>
    <property type="match status" value="1"/>
</dbReference>
<dbReference type="InterPro" id="IPR056778">
    <property type="entry name" value="UPF0261_C"/>
</dbReference>
<dbReference type="InterPro" id="IPR008322">
    <property type="entry name" value="UPF0261"/>
</dbReference>
<dbReference type="AlphaFoldDB" id="A0A517XXH3"/>
<dbReference type="RefSeq" id="WP_145241775.1">
    <property type="nucleotide sequence ID" value="NZ_CP036273.1"/>
</dbReference>
<dbReference type="Pfam" id="PF23189">
    <property type="entry name" value="UPF0261_C"/>
    <property type="match status" value="1"/>
</dbReference>
<evidence type="ECO:0000313" key="4">
    <source>
        <dbReference type="Proteomes" id="UP000319576"/>
    </source>
</evidence>
<proteinExistence type="predicted"/>
<dbReference type="PANTHER" id="PTHR31862">
    <property type="entry name" value="UPF0261 DOMAIN PROTEIN (AFU_ORTHOLOGUE AFUA_1G10120)"/>
    <property type="match status" value="1"/>
</dbReference>
<sequence length="406" mass="41217">MPVLLIGTLDTKGAETAFVRDRLLAAGVSVTVLDAGVLGPPAFASDITREAVFAAAGADPAEVKAAGDRGRAVTLAATGAAKLAVQLHRDGKLSGVLGLGGSAGTTIAAAAMRALPVGVPKLVVSTLASGQVAPFVGTRDVTMMHSVVDVAGLNRISRAVLANAAAAMAGMVLEAINPKLEVRNSKPVIAATMFGVTTPCVEAARGILEAAGYEVLVFHATGTGGRTMEGLIRDGLVAGVLDITTTELADELAGGVLSAGPDRLTAAGAAGVPQVISVGALDMVNFGPPDTTPPRYADRRFYRHNPNVTLMRTTPAENAALGTELARKAAAATGPTTVMLPLRGVSAIDAQGKPFWWPEADEALFAAIRADTGPEVDLVERDEHINDPAFAAACAGKLLAMLAARG</sequence>
<gene>
    <name evidence="3" type="ORF">ETAA1_41970</name>
</gene>
<dbReference type="KEGG" id="uli:ETAA1_41970"/>
<dbReference type="PANTHER" id="PTHR31862:SF1">
    <property type="entry name" value="UPF0261 DOMAIN PROTEIN (AFU_ORTHOLOGUE AFUA_1G10120)"/>
    <property type="match status" value="1"/>
</dbReference>
<feature type="domain" description="UPF0261" evidence="1">
    <location>
        <begin position="3"/>
        <end position="173"/>
    </location>
</feature>
<dbReference type="Gene3D" id="3.40.50.12020">
    <property type="entry name" value="Uncharacterised protein family UPF0261, NN domain"/>
    <property type="match status" value="1"/>
</dbReference>
<organism evidence="3 4">
    <name type="scientific">Urbifossiella limnaea</name>
    <dbReference type="NCBI Taxonomy" id="2528023"/>
    <lineage>
        <taxon>Bacteria</taxon>
        <taxon>Pseudomonadati</taxon>
        <taxon>Planctomycetota</taxon>
        <taxon>Planctomycetia</taxon>
        <taxon>Gemmatales</taxon>
        <taxon>Gemmataceae</taxon>
        <taxon>Urbifossiella</taxon>
    </lineage>
</organism>
<evidence type="ECO:0000313" key="3">
    <source>
        <dbReference type="EMBL" id="QDU22220.1"/>
    </source>
</evidence>
<dbReference type="Pfam" id="PF06792">
    <property type="entry name" value="UPF0261"/>
    <property type="match status" value="1"/>
</dbReference>
<evidence type="ECO:0000259" key="2">
    <source>
        <dbReference type="Pfam" id="PF23189"/>
    </source>
</evidence>
<dbReference type="CDD" id="cd15488">
    <property type="entry name" value="Tm-1-like"/>
    <property type="match status" value="1"/>
</dbReference>
<name>A0A517XXH3_9BACT</name>
<evidence type="ECO:0000259" key="1">
    <source>
        <dbReference type="Pfam" id="PF06792"/>
    </source>
</evidence>
<keyword evidence="4" id="KW-1185">Reference proteome</keyword>
<dbReference type="InterPro" id="IPR051353">
    <property type="entry name" value="Tobamovirus_resist_UPF0261"/>
</dbReference>
<feature type="domain" description="UPF0261" evidence="2">
    <location>
        <begin position="186"/>
        <end position="401"/>
    </location>
</feature>
<reference evidence="3 4" key="1">
    <citation type="submission" date="2019-02" db="EMBL/GenBank/DDBJ databases">
        <title>Deep-cultivation of Planctomycetes and their phenomic and genomic characterization uncovers novel biology.</title>
        <authorList>
            <person name="Wiegand S."/>
            <person name="Jogler M."/>
            <person name="Boedeker C."/>
            <person name="Pinto D."/>
            <person name="Vollmers J."/>
            <person name="Rivas-Marin E."/>
            <person name="Kohn T."/>
            <person name="Peeters S.H."/>
            <person name="Heuer A."/>
            <person name="Rast P."/>
            <person name="Oberbeckmann S."/>
            <person name="Bunk B."/>
            <person name="Jeske O."/>
            <person name="Meyerdierks A."/>
            <person name="Storesund J.E."/>
            <person name="Kallscheuer N."/>
            <person name="Luecker S."/>
            <person name="Lage O.M."/>
            <person name="Pohl T."/>
            <person name="Merkel B.J."/>
            <person name="Hornburger P."/>
            <person name="Mueller R.-W."/>
            <person name="Bruemmer F."/>
            <person name="Labrenz M."/>
            <person name="Spormann A.M."/>
            <person name="Op den Camp H."/>
            <person name="Overmann J."/>
            <person name="Amann R."/>
            <person name="Jetten M.S.M."/>
            <person name="Mascher T."/>
            <person name="Medema M.H."/>
            <person name="Devos D.P."/>
            <person name="Kaster A.-K."/>
            <person name="Ovreas L."/>
            <person name="Rohde M."/>
            <person name="Galperin M.Y."/>
            <person name="Jogler C."/>
        </authorList>
    </citation>
    <scope>NUCLEOTIDE SEQUENCE [LARGE SCALE GENOMIC DNA]</scope>
    <source>
        <strain evidence="3 4">ETA_A1</strain>
    </source>
</reference>
<protein>
    <submittedName>
        <fullName evidence="3">Uncharacterized protein</fullName>
    </submittedName>
</protein>
<dbReference type="InterPro" id="IPR044122">
    <property type="entry name" value="UPF0261_N"/>
</dbReference>
<dbReference type="Proteomes" id="UP000319576">
    <property type="component" value="Chromosome"/>
</dbReference>